<name>A0A1E1JWY6_9HELO</name>
<gene>
    <name evidence="1" type="ORF">RAG0_00395</name>
</gene>
<dbReference type="Proteomes" id="UP000178912">
    <property type="component" value="Unassembled WGS sequence"/>
</dbReference>
<evidence type="ECO:0000313" key="2">
    <source>
        <dbReference type="Proteomes" id="UP000178912"/>
    </source>
</evidence>
<accession>A0A1E1JWY6</accession>
<proteinExistence type="predicted"/>
<dbReference type="EMBL" id="FJUX01000001">
    <property type="protein sequence ID" value="CZS88764.1"/>
    <property type="molecule type" value="Genomic_DNA"/>
</dbReference>
<sequence length="53" mass="5734">MSNSGQPPLNLPSNPIITPTLVISASGEIKLRRRCSSDYGEPQPHLCSPSTWV</sequence>
<organism evidence="1 2">
    <name type="scientific">Rhynchosporium agropyri</name>
    <dbReference type="NCBI Taxonomy" id="914238"/>
    <lineage>
        <taxon>Eukaryota</taxon>
        <taxon>Fungi</taxon>
        <taxon>Dikarya</taxon>
        <taxon>Ascomycota</taxon>
        <taxon>Pezizomycotina</taxon>
        <taxon>Leotiomycetes</taxon>
        <taxon>Helotiales</taxon>
        <taxon>Ploettnerulaceae</taxon>
        <taxon>Rhynchosporium</taxon>
    </lineage>
</organism>
<protein>
    <submittedName>
        <fullName evidence="1">Uncharacterized protein</fullName>
    </submittedName>
</protein>
<keyword evidence="2" id="KW-1185">Reference proteome</keyword>
<reference evidence="2" key="1">
    <citation type="submission" date="2016-03" db="EMBL/GenBank/DDBJ databases">
        <authorList>
            <person name="Guldener U."/>
        </authorList>
    </citation>
    <scope>NUCLEOTIDE SEQUENCE [LARGE SCALE GENOMIC DNA]</scope>
    <source>
        <strain evidence="2">04CH-RAC-A.6.1</strain>
    </source>
</reference>
<dbReference type="AlphaFoldDB" id="A0A1E1JWY6"/>
<evidence type="ECO:0000313" key="1">
    <source>
        <dbReference type="EMBL" id="CZS88764.1"/>
    </source>
</evidence>